<keyword evidence="2" id="KW-1185">Reference proteome</keyword>
<proteinExistence type="predicted"/>
<dbReference type="EMBL" id="JARQZJ010000130">
    <property type="protein sequence ID" value="KAK9891718.1"/>
    <property type="molecule type" value="Genomic_DNA"/>
</dbReference>
<protein>
    <recommendedName>
        <fullName evidence="3">Acidic fibroblast growth factor intracellular-binding protein</fullName>
    </recommendedName>
</protein>
<dbReference type="PANTHER" id="PTHR13223:SF2">
    <property type="entry name" value="ACIDIC FIBROBLAST GROWTH FACTOR INTRACELLULAR-BINDING PROTEIN"/>
    <property type="match status" value="1"/>
</dbReference>
<dbReference type="Pfam" id="PF05427">
    <property type="entry name" value="FIBP"/>
    <property type="match status" value="1"/>
</dbReference>
<dbReference type="GO" id="GO:0005634">
    <property type="term" value="C:nucleus"/>
    <property type="evidence" value="ECO:0007669"/>
    <property type="project" value="TreeGrafter"/>
</dbReference>
<dbReference type="Proteomes" id="UP001431783">
    <property type="component" value="Unassembled WGS sequence"/>
</dbReference>
<dbReference type="PANTHER" id="PTHR13223">
    <property type="entry name" value="ACIDIC FIBROBLAST GROWTH FACTOR INTRACELLULAR BINDING PROTEIN"/>
    <property type="match status" value="1"/>
</dbReference>
<reference evidence="1 2" key="1">
    <citation type="submission" date="2023-03" db="EMBL/GenBank/DDBJ databases">
        <title>Genome insight into feeding habits of ladybird beetles.</title>
        <authorList>
            <person name="Li H.-S."/>
            <person name="Huang Y.-H."/>
            <person name="Pang H."/>
        </authorList>
    </citation>
    <scope>NUCLEOTIDE SEQUENCE [LARGE SCALE GENOMIC DNA]</scope>
    <source>
        <strain evidence="1">SYSU_2023b</strain>
        <tissue evidence="1">Whole body</tissue>
    </source>
</reference>
<dbReference type="InterPro" id="IPR008614">
    <property type="entry name" value="FIBP"/>
</dbReference>
<organism evidence="1 2">
    <name type="scientific">Henosepilachna vigintioctopunctata</name>
    <dbReference type="NCBI Taxonomy" id="420089"/>
    <lineage>
        <taxon>Eukaryota</taxon>
        <taxon>Metazoa</taxon>
        <taxon>Ecdysozoa</taxon>
        <taxon>Arthropoda</taxon>
        <taxon>Hexapoda</taxon>
        <taxon>Insecta</taxon>
        <taxon>Pterygota</taxon>
        <taxon>Neoptera</taxon>
        <taxon>Endopterygota</taxon>
        <taxon>Coleoptera</taxon>
        <taxon>Polyphaga</taxon>
        <taxon>Cucujiformia</taxon>
        <taxon>Coccinelloidea</taxon>
        <taxon>Coccinellidae</taxon>
        <taxon>Epilachninae</taxon>
        <taxon>Epilachnini</taxon>
        <taxon>Henosepilachna</taxon>
    </lineage>
</organism>
<evidence type="ECO:0008006" key="3">
    <source>
        <dbReference type="Google" id="ProtNLM"/>
    </source>
</evidence>
<evidence type="ECO:0000313" key="1">
    <source>
        <dbReference type="EMBL" id="KAK9891718.1"/>
    </source>
</evidence>
<gene>
    <name evidence="1" type="ORF">WA026_016515</name>
</gene>
<accession>A0AAW1VDU2</accession>
<comment type="caution">
    <text evidence="1">The sequence shown here is derived from an EMBL/GenBank/DDBJ whole genome shotgun (WGS) entry which is preliminary data.</text>
</comment>
<evidence type="ECO:0000313" key="2">
    <source>
        <dbReference type="Proteomes" id="UP001431783"/>
    </source>
</evidence>
<name>A0AAW1VDU2_9CUCU</name>
<dbReference type="AlphaFoldDB" id="A0AAW1VDU2"/>
<sequence length="356" mass="41962">MSAEIDVFISNYTLVDPEIYELWVEGQTARDAVATLNDRGLGRETGASLELIASDVLDHYRTYALLEKLLINPNKLQEQLAFQIEPQTRQILIEKYYDFDDAVIRELLGKKLSSKHRKDLDEVAEKTGVPLKSCRRQFDNVKRIFKITEETPGPLAQNIQNLFYLPEDLARKYACIVFIGYMRFETTKRKLQYLAFSSWKKCAQVIMDQWTYRMGSEYYETEIDKEFLLELRELKVLGDKEKEHKHLVCAALKSQMLQKKFNEVEQNFRNYSRAILTLSSTLHRSRDMRNLFVDLSQFIDLWRQSQLNYQDLEQFLPAFTQSALEIDVLREPGVKTIWEKYMKVVSECLLTMYKHI</sequence>